<dbReference type="AlphaFoldDB" id="A0A5C5V0C4"/>
<reference evidence="2 3" key="1">
    <citation type="submission" date="2019-02" db="EMBL/GenBank/DDBJ databases">
        <title>Deep-cultivation of Planctomycetes and their phenomic and genomic characterization uncovers novel biology.</title>
        <authorList>
            <person name="Wiegand S."/>
            <person name="Jogler M."/>
            <person name="Boedeker C."/>
            <person name="Pinto D."/>
            <person name="Vollmers J."/>
            <person name="Rivas-Marin E."/>
            <person name="Kohn T."/>
            <person name="Peeters S.H."/>
            <person name="Heuer A."/>
            <person name="Rast P."/>
            <person name="Oberbeckmann S."/>
            <person name="Bunk B."/>
            <person name="Jeske O."/>
            <person name="Meyerdierks A."/>
            <person name="Storesund J.E."/>
            <person name="Kallscheuer N."/>
            <person name="Luecker S."/>
            <person name="Lage O.M."/>
            <person name="Pohl T."/>
            <person name="Merkel B.J."/>
            <person name="Hornburger P."/>
            <person name="Mueller R.-W."/>
            <person name="Bruemmer F."/>
            <person name="Labrenz M."/>
            <person name="Spormann A.M."/>
            <person name="Op Den Camp H."/>
            <person name="Overmann J."/>
            <person name="Amann R."/>
            <person name="Jetten M.S.M."/>
            <person name="Mascher T."/>
            <person name="Medema M.H."/>
            <person name="Devos D.P."/>
            <person name="Kaster A.-K."/>
            <person name="Ovreas L."/>
            <person name="Rohde M."/>
            <person name="Galperin M.Y."/>
            <person name="Jogler C."/>
        </authorList>
    </citation>
    <scope>NUCLEOTIDE SEQUENCE [LARGE SCALE GENOMIC DNA]</scope>
    <source>
        <strain evidence="2 3">KOR34</strain>
    </source>
</reference>
<evidence type="ECO:0000313" key="3">
    <source>
        <dbReference type="Proteomes" id="UP000316714"/>
    </source>
</evidence>
<proteinExistence type="predicted"/>
<sequence precursor="true">MKTLNRQSLFGAVLASAGLLMSGAAQAQAPRAFDPASLTVPTIESGLLGSGSGLRIARPTLGLQGVGFQTPSHELRLSDPTTRLGLGQPTQPILLRDEPLLRVAPETDPFKLFDAPERLRIEGSRLNLFDGN</sequence>
<feature type="signal peptide" evidence="1">
    <location>
        <begin position="1"/>
        <end position="27"/>
    </location>
</feature>
<dbReference type="Proteomes" id="UP000316714">
    <property type="component" value="Unassembled WGS sequence"/>
</dbReference>
<protein>
    <submittedName>
        <fullName evidence="2">Uncharacterized protein</fullName>
    </submittedName>
</protein>
<keyword evidence="3" id="KW-1185">Reference proteome</keyword>
<organism evidence="2 3">
    <name type="scientific">Posidoniimonas corsicana</name>
    <dbReference type="NCBI Taxonomy" id="1938618"/>
    <lineage>
        <taxon>Bacteria</taxon>
        <taxon>Pseudomonadati</taxon>
        <taxon>Planctomycetota</taxon>
        <taxon>Planctomycetia</taxon>
        <taxon>Pirellulales</taxon>
        <taxon>Lacipirellulaceae</taxon>
        <taxon>Posidoniimonas</taxon>
    </lineage>
</organism>
<accession>A0A5C5V0C4</accession>
<keyword evidence="1" id="KW-0732">Signal</keyword>
<dbReference type="RefSeq" id="WP_146568362.1">
    <property type="nucleotide sequence ID" value="NZ_SIHJ01000004.1"/>
</dbReference>
<evidence type="ECO:0000313" key="2">
    <source>
        <dbReference type="EMBL" id="TWT31175.1"/>
    </source>
</evidence>
<comment type="caution">
    <text evidence="2">The sequence shown here is derived from an EMBL/GenBank/DDBJ whole genome shotgun (WGS) entry which is preliminary data.</text>
</comment>
<dbReference type="EMBL" id="SIHJ01000004">
    <property type="protein sequence ID" value="TWT31175.1"/>
    <property type="molecule type" value="Genomic_DNA"/>
</dbReference>
<evidence type="ECO:0000256" key="1">
    <source>
        <dbReference type="SAM" id="SignalP"/>
    </source>
</evidence>
<name>A0A5C5V0C4_9BACT</name>
<feature type="chain" id="PRO_5022753461" evidence="1">
    <location>
        <begin position="28"/>
        <end position="132"/>
    </location>
</feature>
<gene>
    <name evidence="2" type="ORF">KOR34_45510</name>
</gene>